<dbReference type="PANTHER" id="PTHR10956:SF0">
    <property type="entry name" value="60S RIBOSOMAL PROTEIN L31"/>
    <property type="match status" value="1"/>
</dbReference>
<keyword evidence="3" id="KW-0687">Ribonucleoprotein</keyword>
<dbReference type="FunCoup" id="D2VZC1">
    <property type="interactions" value="368"/>
</dbReference>
<dbReference type="Pfam" id="PF01198">
    <property type="entry name" value="Ribosomal_L31e"/>
    <property type="match status" value="1"/>
</dbReference>
<evidence type="ECO:0000313" key="4">
    <source>
        <dbReference type="EMBL" id="EFC37820.1"/>
    </source>
</evidence>
<dbReference type="Proteomes" id="UP000006671">
    <property type="component" value="Unassembled WGS sequence"/>
</dbReference>
<evidence type="ECO:0000313" key="5">
    <source>
        <dbReference type="Proteomes" id="UP000006671"/>
    </source>
</evidence>
<evidence type="ECO:0000256" key="1">
    <source>
        <dbReference type="ARBA" id="ARBA00010808"/>
    </source>
</evidence>
<evidence type="ECO:0000256" key="3">
    <source>
        <dbReference type="ARBA" id="ARBA00023274"/>
    </source>
</evidence>
<keyword evidence="2" id="KW-0689">Ribosomal protein</keyword>
<proteinExistence type="inferred from homology"/>
<dbReference type="OrthoDB" id="9739313at2759"/>
<dbReference type="OMA" id="FKTGCHY"/>
<dbReference type="PANTHER" id="PTHR10956">
    <property type="entry name" value="60S RIBOSOMAL PROTEIN L31"/>
    <property type="match status" value="1"/>
</dbReference>
<comment type="similarity">
    <text evidence="1">Belongs to the eukaryotic ribosomal protein eL31 family.</text>
</comment>
<dbReference type="InterPro" id="IPR023621">
    <property type="entry name" value="Ribosomal_eL31_dom_sf"/>
</dbReference>
<organism evidence="5">
    <name type="scientific">Naegleria gruberi</name>
    <name type="common">Amoeba</name>
    <dbReference type="NCBI Taxonomy" id="5762"/>
    <lineage>
        <taxon>Eukaryota</taxon>
        <taxon>Discoba</taxon>
        <taxon>Heterolobosea</taxon>
        <taxon>Tetramitia</taxon>
        <taxon>Eutetramitia</taxon>
        <taxon>Vahlkampfiidae</taxon>
        <taxon>Naegleria</taxon>
    </lineage>
</organism>
<dbReference type="InParanoid" id="D2VZC1"/>
<dbReference type="GO" id="GO:0022625">
    <property type="term" value="C:cytosolic large ribosomal subunit"/>
    <property type="evidence" value="ECO:0007669"/>
    <property type="project" value="TreeGrafter"/>
</dbReference>
<dbReference type="VEuPathDB" id="AmoebaDB:NAEGRDRAFT_59665"/>
<dbReference type="GeneID" id="8857696"/>
<evidence type="ECO:0000256" key="2">
    <source>
        <dbReference type="ARBA" id="ARBA00022980"/>
    </source>
</evidence>
<dbReference type="eggNOG" id="KOG0893">
    <property type="taxonomic scope" value="Eukaryota"/>
</dbReference>
<name>D2VZC1_NAEGR</name>
<dbReference type="InterPro" id="IPR000054">
    <property type="entry name" value="Ribosomal_eL31"/>
</dbReference>
<dbReference type="EMBL" id="GG738914">
    <property type="protein sequence ID" value="EFC37820.1"/>
    <property type="molecule type" value="Genomic_DNA"/>
</dbReference>
<accession>D2VZC1</accession>
<keyword evidence="5" id="KW-1185">Reference proteome</keyword>
<dbReference type="InterPro" id="IPR020052">
    <property type="entry name" value="Ribosomal_eL31_CS"/>
</dbReference>
<dbReference type="KEGG" id="ngr:NAEGRDRAFT_59665"/>
<sequence length="133" mass="15354">MSNIVEKPKRKAFVPKKKLPSEVALESTFNLHRELVGKPIQRRAARAVRAIKSHARKVMNCSRVKLDPELNKYVWNQGIHNPPKKVRLILRRMANPNHEDWDKVNKFQVIVGFKIVPTFKGLHTAVVQESESD</sequence>
<dbReference type="SUPFAM" id="SSF54575">
    <property type="entry name" value="Ribosomal protein L31e"/>
    <property type="match status" value="1"/>
</dbReference>
<dbReference type="GO" id="GO:0002181">
    <property type="term" value="P:cytoplasmic translation"/>
    <property type="evidence" value="ECO:0007669"/>
    <property type="project" value="TreeGrafter"/>
</dbReference>
<gene>
    <name evidence="4" type="ORF">NAEGRDRAFT_59665</name>
</gene>
<dbReference type="Gene3D" id="3.10.440.10">
    <property type="match status" value="1"/>
</dbReference>
<dbReference type="AlphaFoldDB" id="D2VZC1"/>
<dbReference type="STRING" id="5762.D2VZC1"/>
<dbReference type="SMART" id="SM01380">
    <property type="entry name" value="Ribosomal_L31e"/>
    <property type="match status" value="1"/>
</dbReference>
<protein>
    <submittedName>
        <fullName evidence="4">Predicted protein</fullName>
    </submittedName>
</protein>
<reference evidence="4 5" key="1">
    <citation type="journal article" date="2010" name="Cell">
        <title>The genome of Naegleria gruberi illuminates early eukaryotic versatility.</title>
        <authorList>
            <person name="Fritz-Laylin L.K."/>
            <person name="Prochnik S.E."/>
            <person name="Ginger M.L."/>
            <person name="Dacks J.B."/>
            <person name="Carpenter M.L."/>
            <person name="Field M.C."/>
            <person name="Kuo A."/>
            <person name="Paredez A."/>
            <person name="Chapman J."/>
            <person name="Pham J."/>
            <person name="Shu S."/>
            <person name="Neupane R."/>
            <person name="Cipriano M."/>
            <person name="Mancuso J."/>
            <person name="Tu H."/>
            <person name="Salamov A."/>
            <person name="Lindquist E."/>
            <person name="Shapiro H."/>
            <person name="Lucas S."/>
            <person name="Grigoriev I.V."/>
            <person name="Cande W.Z."/>
            <person name="Fulton C."/>
            <person name="Rokhsar D.S."/>
            <person name="Dawson S.C."/>
        </authorList>
    </citation>
    <scope>NUCLEOTIDE SEQUENCE [LARGE SCALE GENOMIC DNA]</scope>
    <source>
        <strain evidence="4 5">NEG-M</strain>
    </source>
</reference>
<dbReference type="GO" id="GO:0003735">
    <property type="term" value="F:structural constituent of ribosome"/>
    <property type="evidence" value="ECO:0007669"/>
    <property type="project" value="InterPro"/>
</dbReference>
<dbReference type="PROSITE" id="PS01144">
    <property type="entry name" value="RIBOSOMAL_L31E"/>
    <property type="match status" value="1"/>
</dbReference>
<dbReference type="RefSeq" id="XP_002670564.1">
    <property type="nucleotide sequence ID" value="XM_002670518.1"/>
</dbReference>